<protein>
    <recommendedName>
        <fullName evidence="3">Transposase</fullName>
    </recommendedName>
</protein>
<sequence length="120" mass="14296">MGNLVREIRKEINFSVKEYQEIQNLMIQDGYEQFSPFARGKLLEPNCQSSPQLEDWIKYLQHQKVEQIYRDLHELLVLAKSSQTVIIEHLEIILTCVKNLMKEIEISILLSHSFKDKYMR</sequence>
<evidence type="ECO:0000313" key="2">
    <source>
        <dbReference type="Proteomes" id="UP001378546"/>
    </source>
</evidence>
<dbReference type="InterPro" id="IPR049845">
    <property type="entry name" value="Tn5252_Orf10-like"/>
</dbReference>
<keyword evidence="2" id="KW-1185">Reference proteome</keyword>
<accession>A0ABM8CH68</accession>
<dbReference type="RefSeq" id="WP_057488249.1">
    <property type="nucleotide sequence ID" value="NZ_AP026968.1"/>
</dbReference>
<dbReference type="Proteomes" id="UP001378546">
    <property type="component" value="Chromosome"/>
</dbReference>
<dbReference type="EMBL" id="AP026968">
    <property type="protein sequence ID" value="BDT64820.1"/>
    <property type="molecule type" value="Genomic_DNA"/>
</dbReference>
<evidence type="ECO:0000313" key="1">
    <source>
        <dbReference type="EMBL" id="BDT64820.1"/>
    </source>
</evidence>
<organism evidence="1 2">
    <name type="scientific">Streptococcus parapneumoniae</name>
    <dbReference type="NCBI Taxonomy" id="2993430"/>
    <lineage>
        <taxon>Bacteria</taxon>
        <taxon>Bacillati</taxon>
        <taxon>Bacillota</taxon>
        <taxon>Bacilli</taxon>
        <taxon>Lactobacillales</taxon>
        <taxon>Streptococcaceae</taxon>
        <taxon>Streptococcus</taxon>
        <taxon>Streptococcus thalassemiae group</taxon>
    </lineage>
</organism>
<evidence type="ECO:0008006" key="3">
    <source>
        <dbReference type="Google" id="ProtNLM"/>
    </source>
</evidence>
<reference evidence="1 2" key="1">
    <citation type="submission" date="2022-11" db="EMBL/GenBank/DDBJ databases">
        <title>Complete genome sequence of alpha-hemolytic streptococci isolated from Japan.</title>
        <authorList>
            <person name="Morita M."/>
            <person name="Chang B."/>
            <person name="Akeda Y."/>
        </authorList>
    </citation>
    <scope>NUCLEOTIDE SEQUENCE [LARGE SCALE GENOMIC DNA]</scope>
    <source>
        <strain evidence="1 2">SP4011</strain>
    </source>
</reference>
<proteinExistence type="predicted"/>
<gene>
    <name evidence="1" type="ORF">SP4011_12370</name>
</gene>
<dbReference type="NCBIfam" id="NF040666">
    <property type="entry name" value="Tn5252_Orf10"/>
    <property type="match status" value="1"/>
</dbReference>
<name>A0ABM8CH68_9STRE</name>